<dbReference type="Proteomes" id="UP000838878">
    <property type="component" value="Chromosome 8"/>
</dbReference>
<feature type="non-terminal residue" evidence="1">
    <location>
        <position position="108"/>
    </location>
</feature>
<dbReference type="AlphaFoldDB" id="A0A8J9V416"/>
<reference evidence="1" key="1">
    <citation type="submission" date="2021-12" db="EMBL/GenBank/DDBJ databases">
        <authorList>
            <person name="Martin H S."/>
        </authorList>
    </citation>
    <scope>NUCLEOTIDE SEQUENCE</scope>
</reference>
<organism evidence="1 2">
    <name type="scientific">Brenthis ino</name>
    <name type="common">lesser marbled fritillary</name>
    <dbReference type="NCBI Taxonomy" id="405034"/>
    <lineage>
        <taxon>Eukaryota</taxon>
        <taxon>Metazoa</taxon>
        <taxon>Ecdysozoa</taxon>
        <taxon>Arthropoda</taxon>
        <taxon>Hexapoda</taxon>
        <taxon>Insecta</taxon>
        <taxon>Pterygota</taxon>
        <taxon>Neoptera</taxon>
        <taxon>Endopterygota</taxon>
        <taxon>Lepidoptera</taxon>
        <taxon>Glossata</taxon>
        <taxon>Ditrysia</taxon>
        <taxon>Papilionoidea</taxon>
        <taxon>Nymphalidae</taxon>
        <taxon>Heliconiinae</taxon>
        <taxon>Argynnini</taxon>
        <taxon>Brenthis</taxon>
    </lineage>
</organism>
<keyword evidence="2" id="KW-1185">Reference proteome</keyword>
<protein>
    <submittedName>
        <fullName evidence="1">Uncharacterized protein</fullName>
    </submittedName>
</protein>
<name>A0A8J9V416_9NEOP</name>
<dbReference type="EMBL" id="OV170228">
    <property type="protein sequence ID" value="CAH0729829.1"/>
    <property type="molecule type" value="Genomic_DNA"/>
</dbReference>
<sequence>MNIEHKEIFVSKDLKGNMNKKGIQDNIYDEGNKSDDMCYEDLGSNVFESDCEVYPQVLKNERNIGNEVCKENCEVYPQVLKNERNIGNEVCKENCEVYPQVLKNERSI</sequence>
<proteinExistence type="predicted"/>
<accession>A0A8J9V416</accession>
<gene>
    <name evidence="1" type="ORF">BINO364_LOCUS14882</name>
</gene>
<evidence type="ECO:0000313" key="1">
    <source>
        <dbReference type="EMBL" id="CAH0729829.1"/>
    </source>
</evidence>
<evidence type="ECO:0000313" key="2">
    <source>
        <dbReference type="Proteomes" id="UP000838878"/>
    </source>
</evidence>